<proteinExistence type="inferred from homology"/>
<name>A0ABC9TNK5_ENTFL</name>
<keyword evidence="3 5" id="KW-0904">Protein phosphatase</keyword>
<dbReference type="GO" id="GO:0004725">
    <property type="term" value="F:protein tyrosine phosphatase activity"/>
    <property type="evidence" value="ECO:0007669"/>
    <property type="project" value="UniProtKB-UniRule"/>
</dbReference>
<evidence type="ECO:0000256" key="2">
    <source>
        <dbReference type="ARBA" id="ARBA00022801"/>
    </source>
</evidence>
<comment type="catalytic activity">
    <reaction evidence="4 5">
        <text>O-phospho-L-tyrosyl-[protein] + H2O = L-tyrosyl-[protein] + phosphate</text>
        <dbReference type="Rhea" id="RHEA:10684"/>
        <dbReference type="Rhea" id="RHEA-COMP:10136"/>
        <dbReference type="Rhea" id="RHEA-COMP:20101"/>
        <dbReference type="ChEBI" id="CHEBI:15377"/>
        <dbReference type="ChEBI" id="CHEBI:43474"/>
        <dbReference type="ChEBI" id="CHEBI:46858"/>
        <dbReference type="ChEBI" id="CHEBI:61978"/>
        <dbReference type="EC" id="3.1.3.48"/>
    </reaction>
</comment>
<evidence type="ECO:0000256" key="5">
    <source>
        <dbReference type="PIRNR" id="PIRNR016557"/>
    </source>
</evidence>
<evidence type="ECO:0000256" key="4">
    <source>
        <dbReference type="ARBA" id="ARBA00051722"/>
    </source>
</evidence>
<protein>
    <recommendedName>
        <fullName evidence="5">Tyrosine-protein phosphatase</fullName>
        <ecNumber evidence="5">3.1.3.48</ecNumber>
    </recommendedName>
</protein>
<accession>A0ABC9TNK5</accession>
<organism evidence="6 7">
    <name type="scientific">Enterococcus faecalis RP2S-4</name>
    <dbReference type="NCBI Taxonomy" id="1244145"/>
    <lineage>
        <taxon>Bacteria</taxon>
        <taxon>Bacillati</taxon>
        <taxon>Bacillota</taxon>
        <taxon>Bacilli</taxon>
        <taxon>Lactobacillales</taxon>
        <taxon>Enterococcaceae</taxon>
        <taxon>Enterococcus</taxon>
    </lineage>
</organism>
<dbReference type="PIRSF" id="PIRSF016557">
    <property type="entry name" value="Caps_synth_CpsB"/>
    <property type="match status" value="1"/>
</dbReference>
<dbReference type="EMBL" id="ATIR01000001">
    <property type="protein sequence ID" value="EPI12590.1"/>
    <property type="molecule type" value="Genomic_DNA"/>
</dbReference>
<evidence type="ECO:0000256" key="3">
    <source>
        <dbReference type="ARBA" id="ARBA00022912"/>
    </source>
</evidence>
<comment type="similarity">
    <text evidence="1 5">Belongs to the metallo-dependent hydrolases superfamily. CpsB/CapC family.</text>
</comment>
<comment type="caution">
    <text evidence="6">The sequence shown here is derived from an EMBL/GenBank/DDBJ whole genome shotgun (WGS) entry which is preliminary data.</text>
</comment>
<dbReference type="GO" id="GO:0030145">
    <property type="term" value="F:manganese ion binding"/>
    <property type="evidence" value="ECO:0007669"/>
    <property type="project" value="UniProtKB-UniRule"/>
</dbReference>
<evidence type="ECO:0000313" key="7">
    <source>
        <dbReference type="Proteomes" id="UP000015750"/>
    </source>
</evidence>
<evidence type="ECO:0000313" key="6">
    <source>
        <dbReference type="EMBL" id="EPI12590.1"/>
    </source>
</evidence>
<dbReference type="InterPro" id="IPR016195">
    <property type="entry name" value="Pol/histidinol_Pase-like"/>
</dbReference>
<reference evidence="6 7" key="1">
    <citation type="submission" date="2013-06" db="EMBL/GenBank/DDBJ databases">
        <authorList>
            <person name="Weinstock G."/>
            <person name="Sodergren E."/>
            <person name="Lobos E.A."/>
            <person name="Fulton L."/>
            <person name="Fulton R."/>
            <person name="Courtney L."/>
            <person name="Fronick C."/>
            <person name="O'Laughlin M."/>
            <person name="Godfrey J."/>
            <person name="Wilson R.M."/>
            <person name="Miner T."/>
            <person name="Farmer C."/>
            <person name="Delehaunty K."/>
            <person name="Cordes M."/>
            <person name="Minx P."/>
            <person name="Tomlinson C."/>
            <person name="Chen J."/>
            <person name="Wollam A."/>
            <person name="Pepin K.H."/>
            <person name="Bhonagiri V."/>
            <person name="Zhang X."/>
            <person name="Warren W."/>
            <person name="Mitreva M."/>
            <person name="Mardis E.R."/>
            <person name="Wilson R.K."/>
        </authorList>
    </citation>
    <scope>NUCLEOTIDE SEQUENCE [LARGE SCALE GENOMIC DNA]</scope>
    <source>
        <strain evidence="6 7">RP2S-4</strain>
    </source>
</reference>
<dbReference type="SUPFAM" id="SSF89550">
    <property type="entry name" value="PHP domain-like"/>
    <property type="match status" value="1"/>
</dbReference>
<keyword evidence="2 5" id="KW-0378">Hydrolase</keyword>
<dbReference type="Pfam" id="PF19567">
    <property type="entry name" value="CpsB_CapC"/>
    <property type="match status" value="1"/>
</dbReference>
<dbReference type="EC" id="3.1.3.48" evidence="5"/>
<dbReference type="AlphaFoldDB" id="A0ABC9TNK5"/>
<dbReference type="PANTHER" id="PTHR39181">
    <property type="entry name" value="TYROSINE-PROTEIN PHOSPHATASE YWQE"/>
    <property type="match status" value="1"/>
</dbReference>
<dbReference type="Gene3D" id="3.20.20.140">
    <property type="entry name" value="Metal-dependent hydrolases"/>
    <property type="match status" value="1"/>
</dbReference>
<dbReference type="PANTHER" id="PTHR39181:SF1">
    <property type="entry name" value="TYROSINE-PROTEIN PHOSPHATASE YWQE"/>
    <property type="match status" value="1"/>
</dbReference>
<gene>
    <name evidence="6" type="ORF">D358_00014</name>
</gene>
<dbReference type="InterPro" id="IPR016667">
    <property type="entry name" value="Caps_polysacc_synth_CpsB/CapC"/>
</dbReference>
<dbReference type="Proteomes" id="UP000015750">
    <property type="component" value="Unassembled WGS sequence"/>
</dbReference>
<evidence type="ECO:0000256" key="1">
    <source>
        <dbReference type="ARBA" id="ARBA00005750"/>
    </source>
</evidence>
<sequence length="252" mass="30069">MEKKWSHENKIKNRGERMITLDIHNHVLDNVDDGPNSFDESIAMIQQAIDKNVKTLYVTPHYQKFSYDLPLEKVEEKFQRLKQYVQKKKLAIELKLAYEVHCTPKTIYELEKGNILYLNDRFQRKYLLLELPSNYYPEYLDMIIRKCDEMNVTIILAHPERYDYFIKNIKLLEYLVSKGLLVQITVSALIGKSGWKSHFFCRKLMCSQMVHFIASDAHNTTKRPFLLSDGVKYLNKKRYNLKKLEEYNLIFE</sequence>